<dbReference type="Pfam" id="PF00496">
    <property type="entry name" value="SBP_bac_5"/>
    <property type="match status" value="1"/>
</dbReference>
<dbReference type="Gene3D" id="3.40.190.10">
    <property type="entry name" value="Periplasmic binding protein-like II"/>
    <property type="match status" value="1"/>
</dbReference>
<comment type="caution">
    <text evidence="3">The sequence shown here is derived from an EMBL/GenBank/DDBJ whole genome shotgun (WGS) entry which is preliminary data.</text>
</comment>
<dbReference type="PANTHER" id="PTHR30290">
    <property type="entry name" value="PERIPLASMIC BINDING COMPONENT OF ABC TRANSPORTER"/>
    <property type="match status" value="1"/>
</dbReference>
<feature type="domain" description="Solute-binding protein family 5" evidence="1">
    <location>
        <begin position="163"/>
        <end position="301"/>
    </location>
</feature>
<dbReference type="GO" id="GO:0015833">
    <property type="term" value="P:peptide transport"/>
    <property type="evidence" value="ECO:0007669"/>
    <property type="project" value="TreeGrafter"/>
</dbReference>
<dbReference type="SUPFAM" id="SSF53850">
    <property type="entry name" value="Periplasmic binding protein-like II"/>
    <property type="match status" value="1"/>
</dbReference>
<dbReference type="Proteomes" id="UP001064262">
    <property type="component" value="Unassembled WGS sequence"/>
</dbReference>
<dbReference type="RefSeq" id="WP_267141431.1">
    <property type="nucleotide sequence ID" value="NZ_JAODIL010000057.1"/>
</dbReference>
<gene>
    <name evidence="3" type="ORF">N5923_00625</name>
</gene>
<dbReference type="EMBL" id="JAODIM010000029">
    <property type="protein sequence ID" value="MCU5776001.1"/>
    <property type="molecule type" value="Genomic_DNA"/>
</dbReference>
<reference evidence="3" key="1">
    <citation type="submission" date="2022-09" db="EMBL/GenBank/DDBJ databases">
        <title>Winslowiella arboricola sp. nov., isolated from bleeding cankers on broadleaf hosts.</title>
        <authorList>
            <person name="Brady C."/>
            <person name="Kaur S."/>
            <person name="Crampton B."/>
            <person name="Maddock D."/>
            <person name="Arnold D."/>
            <person name="Denman S."/>
        </authorList>
    </citation>
    <scope>NUCLEOTIDE SEQUENCE</scope>
    <source>
        <strain evidence="3">BAC 15a-03b</strain>
    </source>
</reference>
<dbReference type="Pfam" id="PF12793">
    <property type="entry name" value="SgrR_N"/>
    <property type="match status" value="1"/>
</dbReference>
<evidence type="ECO:0000259" key="1">
    <source>
        <dbReference type="Pfam" id="PF00496"/>
    </source>
</evidence>
<evidence type="ECO:0000313" key="4">
    <source>
        <dbReference type="Proteomes" id="UP001064262"/>
    </source>
</evidence>
<accession>A0A9J6PCT4</accession>
<dbReference type="PANTHER" id="PTHR30290:SF19">
    <property type="entry name" value="ABC TRANSPORTER PERIPLASMIC BINDING PROTEIN"/>
    <property type="match status" value="1"/>
</dbReference>
<feature type="domain" description="Transcriptional regulator SgrR N-terminal HTH" evidence="2">
    <location>
        <begin position="7"/>
        <end position="117"/>
    </location>
</feature>
<evidence type="ECO:0000259" key="2">
    <source>
        <dbReference type="Pfam" id="PF12793"/>
    </source>
</evidence>
<protein>
    <submittedName>
        <fullName evidence="3">SgrR family transcriptional regulator</fullName>
    </submittedName>
</protein>
<name>A0A9J6PCT4_9GAMM</name>
<sequence length="566" mass="64547">MRQLNRLNQFARLWQHSSGVAQQTSVAEMAGRCFCSERHMRTLLSQWQQAQWLDWQAESGRGKRGALRFLQTPDHLRSELLQQQLDRGQPQHALQLVQLAPEQLGQLLQPFMGGQWLNNAPTLRIPYYRTLDRLQPLTLSGRAEQHLCHHVYAGLTRFQHNQVAADLAHHWVCSDNQLEWFFFLRPQLHWHNGEVMTAAQLQQRLQQILDSTIGSKLLASVKSVSLAHALCLRFVLHTADNWLAHRLATVFCLLPHPLDEKLGAGPYRLSHFSPTLVRIESHGWYHLQHPLMQAIEYWITPQLFDSQLGTSCSHPVQIAIGAQDELSLLRPVSKSTSLGFCYLAINQQRALNAAQAAKLMRLIQQAEIIAQLPIEEGLITPSSEMLPGWPLPDWSADDDIALPATLSLHYHLPVELDAMAHKLQELLDSHNCQLQLHFHHAKNWQDFAELAQADIVMGDRLIGDAPEFTLESWLRLDPLWSTILSATRYQQLMADLCQIQAEPRQSVRFAALQQSFRQLMNDAVITPLFNYRYQISAPPGVEGIDLNASGWFDFTRAWVPPPVVIE</sequence>
<proteinExistence type="predicted"/>
<evidence type="ECO:0000313" key="3">
    <source>
        <dbReference type="EMBL" id="MCU5776001.1"/>
    </source>
</evidence>
<dbReference type="AlphaFoldDB" id="A0A9J6PCT4"/>
<keyword evidence="4" id="KW-1185">Reference proteome</keyword>
<dbReference type="GO" id="GO:1904680">
    <property type="term" value="F:peptide transmembrane transporter activity"/>
    <property type="evidence" value="ECO:0007669"/>
    <property type="project" value="TreeGrafter"/>
</dbReference>
<dbReference type="InterPro" id="IPR000914">
    <property type="entry name" value="SBP_5_dom"/>
</dbReference>
<dbReference type="InterPro" id="IPR039424">
    <property type="entry name" value="SBP_5"/>
</dbReference>
<organism evidence="3 4">
    <name type="scientific">Winslowiella arboricola</name>
    <dbReference type="NCBI Taxonomy" id="2978220"/>
    <lineage>
        <taxon>Bacteria</taxon>
        <taxon>Pseudomonadati</taxon>
        <taxon>Pseudomonadota</taxon>
        <taxon>Gammaproteobacteria</taxon>
        <taxon>Enterobacterales</taxon>
        <taxon>Erwiniaceae</taxon>
        <taxon>Winslowiella</taxon>
    </lineage>
</organism>
<dbReference type="InterPro" id="IPR025370">
    <property type="entry name" value="SgrR_HTH_N"/>
</dbReference>